<organism evidence="2 3">
    <name type="scientific">Streptococcus ruminantium</name>
    <dbReference type="NCBI Taxonomy" id="1917441"/>
    <lineage>
        <taxon>Bacteria</taxon>
        <taxon>Bacillati</taxon>
        <taxon>Bacillota</taxon>
        <taxon>Bacilli</taxon>
        <taxon>Lactobacillales</taxon>
        <taxon>Streptococcaceae</taxon>
        <taxon>Streptococcus</taxon>
    </lineage>
</organism>
<evidence type="ECO:0000313" key="2">
    <source>
        <dbReference type="EMBL" id="BBA93418.1"/>
    </source>
</evidence>
<keyword evidence="1" id="KW-0472">Membrane</keyword>
<dbReference type="EMBL" id="AP018400">
    <property type="protein sequence ID" value="BBA93418.1"/>
    <property type="molecule type" value="Genomic_DNA"/>
</dbReference>
<evidence type="ECO:0000313" key="3">
    <source>
        <dbReference type="Proteomes" id="UP000269331"/>
    </source>
</evidence>
<dbReference type="KEGG" id="srq:SR187_9080"/>
<keyword evidence="1" id="KW-0812">Transmembrane</keyword>
<name>A0A2Z5U5N4_9STRE</name>
<feature type="transmembrane region" description="Helical" evidence="1">
    <location>
        <begin position="9"/>
        <end position="30"/>
    </location>
</feature>
<protein>
    <submittedName>
        <fullName evidence="2">Uncharacterized protein</fullName>
    </submittedName>
</protein>
<feature type="transmembrane region" description="Helical" evidence="1">
    <location>
        <begin position="114"/>
        <end position="134"/>
    </location>
</feature>
<feature type="transmembrane region" description="Helical" evidence="1">
    <location>
        <begin position="88"/>
        <end position="108"/>
    </location>
</feature>
<dbReference type="Proteomes" id="UP000269331">
    <property type="component" value="Chromosome"/>
</dbReference>
<reference evidence="2 3" key="1">
    <citation type="journal article" date="2018" name="Genome Biol. Evol.">
        <title>Complete Genome Sequence of Streptococcus ruminantium sp. nov. GUT-187T (=DSM 104980T =JCM 31869T), the Type Strain of S. ruminantium, and Comparison with Genome Sequences of Streptococcus suis Strains.</title>
        <authorList>
            <person name="Tohya M."/>
            <person name="Sekizaki T."/>
            <person name="Miyoshi-Akiyama T."/>
        </authorList>
    </citation>
    <scope>NUCLEOTIDE SEQUENCE [LARGE SCALE GENOMIC DNA]</scope>
    <source>
        <strain evidence="2 3">GUT187T</strain>
    </source>
</reference>
<proteinExistence type="predicted"/>
<sequence>MTARTIFELFHKVIIFLISAPAGLFLAQSYQFVCKWIAGKFLSLKCIAYYLYPKLYFNGKEKFCRITEGFFGFMPPIFFLIPSQKRRAFFTLYFTIFFSFWVVLWGIFFLLKSYYLLTLLAWGVSILVANGYYAKSGLDAYYSKCAILADVAEGRDGDGLWDIHPKEYDYNIILCYATLYKNSEELFPLEKIRKLREYEQLNILFFLLQKNRIKNVLVAQKYFNEIVNFLRGHPAEAILLADADLVFSGIKKAKVSWGLGLVSELISLIE</sequence>
<evidence type="ECO:0000256" key="1">
    <source>
        <dbReference type="SAM" id="Phobius"/>
    </source>
</evidence>
<gene>
    <name evidence="2" type="ORF">SR187_9080</name>
</gene>
<dbReference type="AlphaFoldDB" id="A0A2Z5U5N4"/>
<keyword evidence="1" id="KW-1133">Transmembrane helix</keyword>
<accession>A0A2Z5U5N4</accession>